<reference evidence="1" key="1">
    <citation type="submission" date="2021-03" db="EMBL/GenBank/DDBJ databases">
        <title>Draft genome sequence of rust myrtle Austropuccinia psidii MF-1, a brazilian biotype.</title>
        <authorList>
            <person name="Quecine M.C."/>
            <person name="Pachon D.M.R."/>
            <person name="Bonatelli M.L."/>
            <person name="Correr F.H."/>
            <person name="Franceschini L.M."/>
            <person name="Leite T.F."/>
            <person name="Margarido G.R.A."/>
            <person name="Almeida C.A."/>
            <person name="Ferrarezi J.A."/>
            <person name="Labate C.A."/>
        </authorList>
    </citation>
    <scope>NUCLEOTIDE SEQUENCE</scope>
    <source>
        <strain evidence="1">MF-1</strain>
    </source>
</reference>
<comment type="caution">
    <text evidence="1">The sequence shown here is derived from an EMBL/GenBank/DDBJ whole genome shotgun (WGS) entry which is preliminary data.</text>
</comment>
<proteinExistence type="predicted"/>
<dbReference type="AlphaFoldDB" id="A0A9Q3H4U5"/>
<gene>
    <name evidence="1" type="ORF">O181_029714</name>
</gene>
<dbReference type="EMBL" id="AVOT02010361">
    <property type="protein sequence ID" value="MBW0489999.1"/>
    <property type="molecule type" value="Genomic_DNA"/>
</dbReference>
<keyword evidence="2" id="KW-1185">Reference proteome</keyword>
<organism evidence="1 2">
    <name type="scientific">Austropuccinia psidii MF-1</name>
    <dbReference type="NCBI Taxonomy" id="1389203"/>
    <lineage>
        <taxon>Eukaryota</taxon>
        <taxon>Fungi</taxon>
        <taxon>Dikarya</taxon>
        <taxon>Basidiomycota</taxon>
        <taxon>Pucciniomycotina</taxon>
        <taxon>Pucciniomycetes</taxon>
        <taxon>Pucciniales</taxon>
        <taxon>Sphaerophragmiaceae</taxon>
        <taxon>Austropuccinia</taxon>
    </lineage>
</organism>
<sequence length="105" mass="12022">MKRILAFPLNKNRNREGAYEPPKVKKLLPTTQPRKKQHTGLRGKTLINVVIKQTNNIRQSQHLISNGNRFFHMGSFGTGLKACLTQARTAEYYNGLSFSHETVRQ</sequence>
<evidence type="ECO:0000313" key="1">
    <source>
        <dbReference type="EMBL" id="MBW0489999.1"/>
    </source>
</evidence>
<name>A0A9Q3H4U5_9BASI</name>
<protein>
    <submittedName>
        <fullName evidence="1">Uncharacterized protein</fullName>
    </submittedName>
</protein>
<dbReference type="Proteomes" id="UP000765509">
    <property type="component" value="Unassembled WGS sequence"/>
</dbReference>
<evidence type="ECO:0000313" key="2">
    <source>
        <dbReference type="Proteomes" id="UP000765509"/>
    </source>
</evidence>
<accession>A0A9Q3H4U5</accession>